<dbReference type="SUPFAM" id="SSF103506">
    <property type="entry name" value="Mitochondrial carrier"/>
    <property type="match status" value="1"/>
</dbReference>
<keyword evidence="8" id="KW-1185">Reference proteome</keyword>
<dbReference type="Pfam" id="PF00153">
    <property type="entry name" value="Mito_carr"/>
    <property type="match status" value="1"/>
</dbReference>
<dbReference type="Gene3D" id="1.50.40.10">
    <property type="entry name" value="Mitochondrial carrier domain"/>
    <property type="match status" value="1"/>
</dbReference>
<dbReference type="EMBL" id="LGRX02034683">
    <property type="protein sequence ID" value="KAK3237192.1"/>
    <property type="molecule type" value="Genomic_DNA"/>
</dbReference>
<dbReference type="GO" id="GO:0016020">
    <property type="term" value="C:membrane"/>
    <property type="evidence" value="ECO:0007669"/>
    <property type="project" value="UniProtKB-SubCell"/>
</dbReference>
<organism evidence="6 8">
    <name type="scientific">Cymbomonas tetramitiformis</name>
    <dbReference type="NCBI Taxonomy" id="36881"/>
    <lineage>
        <taxon>Eukaryota</taxon>
        <taxon>Viridiplantae</taxon>
        <taxon>Chlorophyta</taxon>
        <taxon>Pyramimonadophyceae</taxon>
        <taxon>Pyramimonadales</taxon>
        <taxon>Pyramimonadaceae</taxon>
        <taxon>Cymbomonas</taxon>
    </lineage>
</organism>
<dbReference type="AlphaFoldDB" id="A0AAE0BKA3"/>
<dbReference type="EMBL" id="LGRX02011762">
    <property type="protein sequence ID" value="KAK3268544.1"/>
    <property type="molecule type" value="Genomic_DNA"/>
</dbReference>
<proteinExistence type="inferred from homology"/>
<dbReference type="InterPro" id="IPR018108">
    <property type="entry name" value="MCP_transmembrane"/>
</dbReference>
<comment type="subcellular location">
    <subcellularLocation>
        <location evidence="1">Membrane</location>
        <topology evidence="1">Multi-pass membrane protein</topology>
    </subcellularLocation>
</comment>
<dbReference type="PROSITE" id="PS50920">
    <property type="entry name" value="SOLCAR"/>
    <property type="match status" value="1"/>
</dbReference>
<evidence type="ECO:0000313" key="6">
    <source>
        <dbReference type="EMBL" id="KAK3237192.1"/>
    </source>
</evidence>
<evidence type="ECO:0000313" key="8">
    <source>
        <dbReference type="Proteomes" id="UP001190700"/>
    </source>
</evidence>
<name>A0AAE0BKA3_9CHLO</name>
<evidence type="ECO:0000256" key="4">
    <source>
        <dbReference type="PROSITE-ProRule" id="PRU00282"/>
    </source>
</evidence>
<sequence>MHEAQSNGVELGQVLRIVKEEGIGAFYEGIGTKLAQTVLAAALMYTIKEKVDSGVRKALRAFTHPRIALAVSPKSKEDVSTVEAGVPELRPEVDANAAEFDVVLAVRLKTNALTAKEGLPWEP</sequence>
<feature type="repeat" description="Solcar" evidence="4">
    <location>
        <begin position="1"/>
        <end position="54"/>
    </location>
</feature>
<evidence type="ECO:0000256" key="3">
    <source>
        <dbReference type="ARBA" id="ARBA00023136"/>
    </source>
</evidence>
<keyword evidence="5" id="KW-0813">Transport</keyword>
<comment type="caution">
    <text evidence="6">The sequence shown here is derived from an EMBL/GenBank/DDBJ whole genome shotgun (WGS) entry which is preliminary data.</text>
</comment>
<accession>A0AAE0BKA3</accession>
<dbReference type="InterPro" id="IPR023395">
    <property type="entry name" value="MCP_dom_sf"/>
</dbReference>
<evidence type="ECO:0000256" key="1">
    <source>
        <dbReference type="ARBA" id="ARBA00004141"/>
    </source>
</evidence>
<keyword evidence="2 4" id="KW-0812">Transmembrane</keyword>
<evidence type="ECO:0000256" key="2">
    <source>
        <dbReference type="ARBA" id="ARBA00022692"/>
    </source>
</evidence>
<evidence type="ECO:0000313" key="7">
    <source>
        <dbReference type="EMBL" id="KAK3268544.1"/>
    </source>
</evidence>
<keyword evidence="3 4" id="KW-0472">Membrane</keyword>
<gene>
    <name evidence="7" type="ORF">CYMTET_22959</name>
    <name evidence="6" type="ORF">CYMTET_52720</name>
</gene>
<evidence type="ECO:0000256" key="5">
    <source>
        <dbReference type="RuleBase" id="RU000488"/>
    </source>
</evidence>
<reference evidence="6" key="2">
    <citation type="submission" date="2023-06" db="EMBL/GenBank/DDBJ databases">
        <title>Long-read-based genome assembly of the green algal bacterivore Cymbomonas tetramitiformis.</title>
        <authorList>
            <person name="Gyaltshen Y."/>
            <person name="Rozenberg A."/>
            <person name="Paasch A."/>
            <person name="Burns J.A."/>
            <person name="Warring S."/>
            <person name="Larson R."/>
            <person name="Maurer-Alcala X."/>
            <person name="Dacks J."/>
            <person name="Kim E."/>
        </authorList>
    </citation>
    <scope>NUCLEOTIDE SEQUENCE</scope>
    <source>
        <strain evidence="6">PLY_AMNH</strain>
    </source>
</reference>
<comment type="similarity">
    <text evidence="5">Belongs to the mitochondrial carrier (TC 2.A.29) family.</text>
</comment>
<dbReference type="Proteomes" id="UP001190700">
    <property type="component" value="Unassembled WGS sequence"/>
</dbReference>
<protein>
    <submittedName>
        <fullName evidence="6">Uncharacterized protein</fullName>
    </submittedName>
</protein>
<reference evidence="6 8" key="1">
    <citation type="journal article" date="2015" name="Genome Biol. Evol.">
        <title>Comparative Genomics of a Bacterivorous Green Alga Reveals Evolutionary Causalities and Consequences of Phago-Mixotrophic Mode of Nutrition.</title>
        <authorList>
            <person name="Burns J.A."/>
            <person name="Paasch A."/>
            <person name="Narechania A."/>
            <person name="Kim E."/>
        </authorList>
    </citation>
    <scope>NUCLEOTIDE SEQUENCE [LARGE SCALE GENOMIC DNA]</scope>
    <source>
        <strain evidence="6">PLY_AMNH</strain>
    </source>
</reference>